<name>A0A4R8QVV3_COLTR</name>
<gene>
    <name evidence="1" type="ORF">CTRI78_v010755</name>
</gene>
<keyword evidence="2" id="KW-1185">Reference proteome</keyword>
<proteinExistence type="predicted"/>
<protein>
    <submittedName>
        <fullName evidence="1">Uncharacterized protein</fullName>
    </submittedName>
</protein>
<dbReference type="EMBL" id="RYZW01000191">
    <property type="protein sequence ID" value="TDZ38863.1"/>
    <property type="molecule type" value="Genomic_DNA"/>
</dbReference>
<comment type="caution">
    <text evidence="1">The sequence shown here is derived from an EMBL/GenBank/DDBJ whole genome shotgun (WGS) entry which is preliminary data.</text>
</comment>
<evidence type="ECO:0000313" key="2">
    <source>
        <dbReference type="Proteomes" id="UP000295703"/>
    </source>
</evidence>
<evidence type="ECO:0000313" key="1">
    <source>
        <dbReference type="EMBL" id="TDZ38863.1"/>
    </source>
</evidence>
<accession>A0A4R8QVV3</accession>
<sequence length="148" mass="17451">MCSIFSCFRQPLTPPGHIYIGTSTITNSVVRTISMAQQDTYHKVLDDEWTTDARRHEKWSRRRGHIAMLPHRRLREHWTARAEDRELAEEGRHKESHVHAKKRVLERLLLEWNRNTKTAVYPFWGQGILEEMRELLIAADARRGGVLE</sequence>
<dbReference type="AlphaFoldDB" id="A0A4R8QVV3"/>
<reference evidence="1 2" key="1">
    <citation type="submission" date="2018-12" db="EMBL/GenBank/DDBJ databases">
        <title>Genome sequence and assembly of Colletotrichum trifolii.</title>
        <authorList>
            <person name="Gan P."/>
            <person name="Shirasu K."/>
        </authorList>
    </citation>
    <scope>NUCLEOTIDE SEQUENCE [LARGE SCALE GENOMIC DNA]</scope>
    <source>
        <strain evidence="1 2">543-2</strain>
    </source>
</reference>
<organism evidence="1 2">
    <name type="scientific">Colletotrichum trifolii</name>
    <dbReference type="NCBI Taxonomy" id="5466"/>
    <lineage>
        <taxon>Eukaryota</taxon>
        <taxon>Fungi</taxon>
        <taxon>Dikarya</taxon>
        <taxon>Ascomycota</taxon>
        <taxon>Pezizomycotina</taxon>
        <taxon>Sordariomycetes</taxon>
        <taxon>Hypocreomycetidae</taxon>
        <taxon>Glomerellales</taxon>
        <taxon>Glomerellaceae</taxon>
        <taxon>Colletotrichum</taxon>
        <taxon>Colletotrichum orbiculare species complex</taxon>
    </lineage>
</organism>
<dbReference type="Proteomes" id="UP000295703">
    <property type="component" value="Unassembled WGS sequence"/>
</dbReference>